<dbReference type="AlphaFoldDB" id="A0A2S9J5C3"/>
<reference evidence="3 4" key="1">
    <citation type="submission" date="2018-02" db="EMBL/GenBank/DDBJ databases">
        <title>The draft genome of Sphingobacterium sp. 5JN-11.</title>
        <authorList>
            <person name="Liu L."/>
            <person name="Li L."/>
            <person name="Liang L."/>
            <person name="Zhang X."/>
            <person name="Wang T."/>
        </authorList>
    </citation>
    <scope>NUCLEOTIDE SEQUENCE [LARGE SCALE GENOMIC DNA]</scope>
    <source>
        <strain evidence="3 4">5JN-11</strain>
    </source>
</reference>
<proteinExistence type="predicted"/>
<dbReference type="Gene3D" id="3.20.20.520">
    <property type="entry name" value="Glycosyl hydrolase family 115"/>
    <property type="match status" value="1"/>
</dbReference>
<accession>A0A2S9J5C3</accession>
<comment type="caution">
    <text evidence="3">The sequence shown here is derived from an EMBL/GenBank/DDBJ whole genome shotgun (WGS) entry which is preliminary data.</text>
</comment>
<dbReference type="Gene3D" id="2.60.120.1620">
    <property type="match status" value="1"/>
</dbReference>
<dbReference type="PANTHER" id="PTHR37842">
    <property type="match status" value="1"/>
</dbReference>
<keyword evidence="4" id="KW-1185">Reference proteome</keyword>
<evidence type="ECO:0000313" key="3">
    <source>
        <dbReference type="EMBL" id="PRD47993.1"/>
    </source>
</evidence>
<dbReference type="InterPro" id="IPR031924">
    <property type="entry name" value="GH115"/>
</dbReference>
<dbReference type="OrthoDB" id="8727830at2"/>
<gene>
    <name evidence="3" type="ORF">C5745_07455</name>
</gene>
<keyword evidence="1" id="KW-0378">Hydrolase</keyword>
<dbReference type="Pfam" id="PF17829">
    <property type="entry name" value="GH115_C"/>
    <property type="match status" value="1"/>
</dbReference>
<feature type="domain" description="Gylcosyl hydrolase 115 C-terminal" evidence="2">
    <location>
        <begin position="679"/>
        <end position="772"/>
    </location>
</feature>
<dbReference type="PANTHER" id="PTHR37842:SF2">
    <property type="entry name" value="GYLCOSYL HYDROLASE 115 C-TERMINAL DOMAIN-CONTAINING PROTEIN"/>
    <property type="match status" value="1"/>
</dbReference>
<dbReference type="SUPFAM" id="SSF55545">
    <property type="entry name" value="beta-N-acetylhexosaminidase-like domain"/>
    <property type="match status" value="1"/>
</dbReference>
<dbReference type="EMBL" id="PVBQ01000005">
    <property type="protein sequence ID" value="PRD47993.1"/>
    <property type="molecule type" value="Genomic_DNA"/>
</dbReference>
<evidence type="ECO:0000313" key="4">
    <source>
        <dbReference type="Proteomes" id="UP000239711"/>
    </source>
</evidence>
<dbReference type="GO" id="GO:0016787">
    <property type="term" value="F:hydrolase activity"/>
    <property type="evidence" value="ECO:0007669"/>
    <property type="project" value="UniProtKB-KW"/>
</dbReference>
<evidence type="ECO:0000256" key="1">
    <source>
        <dbReference type="ARBA" id="ARBA00022801"/>
    </source>
</evidence>
<dbReference type="InterPro" id="IPR029018">
    <property type="entry name" value="Hex-like_dom2"/>
</dbReference>
<dbReference type="Pfam" id="PF15979">
    <property type="entry name" value="Glyco_hydro_115"/>
    <property type="match status" value="1"/>
</dbReference>
<dbReference type="InterPro" id="IPR042301">
    <property type="entry name" value="GH115_sf"/>
</dbReference>
<protein>
    <recommendedName>
        <fullName evidence="2">Gylcosyl hydrolase 115 C-terminal domain-containing protein</fullName>
    </recommendedName>
</protein>
<name>A0A2S9J5C3_9SPHI</name>
<dbReference type="Proteomes" id="UP000239711">
    <property type="component" value="Unassembled WGS sequence"/>
</dbReference>
<dbReference type="GO" id="GO:0005975">
    <property type="term" value="P:carbohydrate metabolic process"/>
    <property type="evidence" value="ECO:0007669"/>
    <property type="project" value="UniProtKB-ARBA"/>
</dbReference>
<organism evidence="3 4">
    <name type="scientific">Sphingobacterium haloxyli</name>
    <dbReference type="NCBI Taxonomy" id="2100533"/>
    <lineage>
        <taxon>Bacteria</taxon>
        <taxon>Pseudomonadati</taxon>
        <taxon>Bacteroidota</taxon>
        <taxon>Sphingobacteriia</taxon>
        <taxon>Sphingobacteriales</taxon>
        <taxon>Sphingobacteriaceae</taxon>
        <taxon>Sphingobacterium</taxon>
    </lineage>
</organism>
<sequence length="773" mass="87940">MEEKLFERGSVTRIQINKGEAAVVQTALSMLQNDVQKVFEAELRVAGKSDGAEIIAGTTGQHPGIDRLAKAGKIDLKTISGKREAFLITSMQENGEYKIVVVGSDSQGTAYGLLEISRMIGVSPWEWWADAVPVKKDGFPVPDTTIARWPSVQYRGIFLNDEDWGLMPWSSRTFEPGLPTVGKTKGAIGPKTYARIFELLLRLRANTIWPAMHEVTVPFYFTEGNKKAADDYGIFVGTSHCEPLMRNSATEWDISGISDYNYVTNKDEMRRYWTERLKELQGARNIFTIGLRGKHDGMMQGVKTHEEHEAVLSRVIPDQRKLLETYINPNVNSIPQVFIPYKEVLDVYNDGLEVPDDVTLVWCDDNYGYIKHFPDEEERKRSGGNGIYYHVSYWGRPHDYLWLGTASPGLLYYQMKLAYDYEATKLWILNVGDIKPLEYQIELFLDMAWDIEEVVATGVVAHLGNWLEREFGGLASRELLPAMLEHYRLAYIRKPEFMGNTREEEQHPAHKVIKDLPWSEDEIIERLRAYGNLSDYVEKIETLIPDENRAAYFQLVKYPVQAAAQMNKKLLNAQLARHGKADWRQSHAAFDSIFALTHNYNILNNGKWNEMMDYKPRNLPVFQRVKERWASQPLPVYQKPRYAFSAVDFSDGSATRSPIEGLGYEGKALALQSGGSIVFHLDHLSGDSVMVEVRLLPNHPIEGDKLRFSISLDDGPAAEIGYETHGRSEEWKENVLRNQAIRRVVLPVSKHTGSRLTLKAVDEGVVIDQVLVY</sequence>
<dbReference type="InterPro" id="IPR041437">
    <property type="entry name" value="GH115_C"/>
</dbReference>
<dbReference type="Gene3D" id="1.20.58.2150">
    <property type="match status" value="1"/>
</dbReference>
<dbReference type="Gene3D" id="3.30.379.10">
    <property type="entry name" value="Chitobiase/beta-hexosaminidase domain 2-like"/>
    <property type="match status" value="1"/>
</dbReference>
<evidence type="ECO:0000259" key="2">
    <source>
        <dbReference type="Pfam" id="PF17829"/>
    </source>
</evidence>